<evidence type="ECO:0000313" key="2">
    <source>
        <dbReference type="Proteomes" id="UP000242763"/>
    </source>
</evidence>
<dbReference type="Pfam" id="PF19551">
    <property type="entry name" value="DUF6074"/>
    <property type="match status" value="1"/>
</dbReference>
<name>A0A1I3RUJ8_9HYPH</name>
<dbReference type="EMBL" id="FORF01000022">
    <property type="protein sequence ID" value="SFJ48896.1"/>
    <property type="molecule type" value="Genomic_DNA"/>
</dbReference>
<dbReference type="InterPro" id="IPR045720">
    <property type="entry name" value="DUF6074"/>
</dbReference>
<proteinExistence type="predicted"/>
<accession>A0A1I3RUJ8</accession>
<sequence length="85" mass="9394">MSNSIPFPLARRISLIRSIADELDQVHGPQANTYWRTRIAGIVSGLRADGLNDDTIREQILSLQDAVQYEIQHRAHQAGASALNA</sequence>
<dbReference type="AlphaFoldDB" id="A0A1I3RUJ8"/>
<keyword evidence="2" id="KW-1185">Reference proteome</keyword>
<protein>
    <submittedName>
        <fullName evidence="1">Uncharacterized protein</fullName>
    </submittedName>
</protein>
<dbReference type="RefSeq" id="WP_091524252.1">
    <property type="nucleotide sequence ID" value="NZ_FORF01000022.1"/>
</dbReference>
<reference evidence="2" key="1">
    <citation type="submission" date="2016-10" db="EMBL/GenBank/DDBJ databases">
        <authorList>
            <person name="Varghese N."/>
            <person name="Submissions S."/>
        </authorList>
    </citation>
    <scope>NUCLEOTIDE SEQUENCE [LARGE SCALE GENOMIC DNA]</scope>
    <source>
        <strain evidence="2">DSM 21857</strain>
    </source>
</reference>
<organism evidence="1 2">
    <name type="scientific">Aquamicrobium aerolatum DSM 21857</name>
    <dbReference type="NCBI Taxonomy" id="1121003"/>
    <lineage>
        <taxon>Bacteria</taxon>
        <taxon>Pseudomonadati</taxon>
        <taxon>Pseudomonadota</taxon>
        <taxon>Alphaproteobacteria</taxon>
        <taxon>Hyphomicrobiales</taxon>
        <taxon>Phyllobacteriaceae</taxon>
        <taxon>Aerobium</taxon>
    </lineage>
</organism>
<gene>
    <name evidence="1" type="ORF">SAMN03080618_03130</name>
</gene>
<evidence type="ECO:0000313" key="1">
    <source>
        <dbReference type="EMBL" id="SFJ48896.1"/>
    </source>
</evidence>
<dbReference type="Proteomes" id="UP000242763">
    <property type="component" value="Unassembled WGS sequence"/>
</dbReference>
<dbReference type="OrthoDB" id="8083007at2"/>